<dbReference type="Proteomes" id="UP000243723">
    <property type="component" value="Unassembled WGS sequence"/>
</dbReference>
<dbReference type="STRING" id="40998.A0A2P7ZAA2"/>
<evidence type="ECO:0000256" key="3">
    <source>
        <dbReference type="ARBA" id="ARBA00022525"/>
    </source>
</evidence>
<comment type="caution">
    <text evidence="7">The sequence shown here is derived from an EMBL/GenBank/DDBJ whole genome shotgun (WGS) entry which is preliminary data.</text>
</comment>
<dbReference type="Pfam" id="PF03443">
    <property type="entry name" value="AA9"/>
    <property type="match status" value="1"/>
</dbReference>
<name>A0A2P7ZAA2_9PEZI</name>
<keyword evidence="3" id="KW-0964">Secreted</keyword>
<dbReference type="GO" id="GO:0005576">
    <property type="term" value="C:extracellular region"/>
    <property type="evidence" value="ECO:0007669"/>
    <property type="project" value="UniProtKB-SubCell"/>
</dbReference>
<keyword evidence="4" id="KW-1015">Disulfide bond</keyword>
<gene>
    <name evidence="7" type="ORF">B9Z65_2287</name>
</gene>
<feature type="signal peptide" evidence="5">
    <location>
        <begin position="1"/>
        <end position="19"/>
    </location>
</feature>
<dbReference type="CDD" id="cd21175">
    <property type="entry name" value="LPMO_AA9"/>
    <property type="match status" value="1"/>
</dbReference>
<dbReference type="AlphaFoldDB" id="A0A2P7ZAA2"/>
<dbReference type="PANTHER" id="PTHR33353">
    <property type="entry name" value="PUTATIVE (AFU_ORTHOLOGUE AFUA_1G12560)-RELATED"/>
    <property type="match status" value="1"/>
</dbReference>
<protein>
    <recommendedName>
        <fullName evidence="6">Auxiliary Activity family 9 catalytic domain-containing protein</fullName>
    </recommendedName>
</protein>
<organism evidence="7 8">
    <name type="scientific">Elsinoe australis</name>
    <dbReference type="NCBI Taxonomy" id="40998"/>
    <lineage>
        <taxon>Eukaryota</taxon>
        <taxon>Fungi</taxon>
        <taxon>Dikarya</taxon>
        <taxon>Ascomycota</taxon>
        <taxon>Pezizomycotina</taxon>
        <taxon>Dothideomycetes</taxon>
        <taxon>Dothideomycetidae</taxon>
        <taxon>Myriangiales</taxon>
        <taxon>Elsinoaceae</taxon>
        <taxon>Elsinoe</taxon>
    </lineage>
</organism>
<feature type="chain" id="PRO_5015167537" description="Auxiliary Activity family 9 catalytic domain-containing protein" evidence="5">
    <location>
        <begin position="20"/>
        <end position="273"/>
    </location>
</feature>
<comment type="cofactor">
    <cofactor evidence="1">
        <name>Cu(2+)</name>
        <dbReference type="ChEBI" id="CHEBI:29036"/>
    </cofactor>
</comment>
<dbReference type="Gene3D" id="2.70.50.70">
    <property type="match status" value="1"/>
</dbReference>
<keyword evidence="5" id="KW-0732">Signal</keyword>
<evidence type="ECO:0000256" key="4">
    <source>
        <dbReference type="ARBA" id="ARBA00023157"/>
    </source>
</evidence>
<evidence type="ECO:0000313" key="7">
    <source>
        <dbReference type="EMBL" id="PSK45147.1"/>
    </source>
</evidence>
<comment type="subcellular location">
    <subcellularLocation>
        <location evidence="2">Secreted</location>
    </subcellularLocation>
</comment>
<dbReference type="OrthoDB" id="4849160at2759"/>
<proteinExistence type="predicted"/>
<evidence type="ECO:0000256" key="1">
    <source>
        <dbReference type="ARBA" id="ARBA00001973"/>
    </source>
</evidence>
<dbReference type="EMBL" id="NHZQ01000251">
    <property type="protein sequence ID" value="PSK45147.1"/>
    <property type="molecule type" value="Genomic_DNA"/>
</dbReference>
<sequence length="273" mass="27814">MHSTVSAAALVALIPLAAAHGFVQNVNAGGKDFKLQGPNWVYGSTQDAGWRAGNQDNGFVASDAATLASNQIACHKPLANAIGNAPKQNAAQPGQGPSIPVAAGSPVTVTWNTWPDSHHGPVMNYLAKCPGKCADLADASGLKFFKISQAGLTNPNAANNGGWATDDLIKNNLKNTVTIPSNIAAGEYVLRHEILALHSAGSAGGAQFYPQCINIAVSGGGSANPAGTAGPALYKATDPGVTINIYQKLTGYTIPGPAVIGGAARAFFKKFTA</sequence>
<dbReference type="InterPro" id="IPR049892">
    <property type="entry name" value="AA9"/>
</dbReference>
<dbReference type="PANTHER" id="PTHR33353:SF34">
    <property type="entry name" value="ENDO-BETA-1,4-GLUCANASE D"/>
    <property type="match status" value="1"/>
</dbReference>
<dbReference type="InterPro" id="IPR005103">
    <property type="entry name" value="AA9_LPMO"/>
</dbReference>
<reference evidence="7 8" key="1">
    <citation type="submission" date="2017-05" db="EMBL/GenBank/DDBJ databases">
        <title>Draft genome sequence of Elsinoe australis.</title>
        <authorList>
            <person name="Cheng Q."/>
        </authorList>
    </citation>
    <scope>NUCLEOTIDE SEQUENCE [LARGE SCALE GENOMIC DNA]</scope>
    <source>
        <strain evidence="7 8">NL1</strain>
    </source>
</reference>
<evidence type="ECO:0000259" key="6">
    <source>
        <dbReference type="Pfam" id="PF03443"/>
    </source>
</evidence>
<feature type="domain" description="Auxiliary Activity family 9 catalytic" evidence="6">
    <location>
        <begin position="20"/>
        <end position="249"/>
    </location>
</feature>
<accession>A0A2P7ZAA2</accession>
<evidence type="ECO:0000256" key="2">
    <source>
        <dbReference type="ARBA" id="ARBA00004613"/>
    </source>
</evidence>
<evidence type="ECO:0000313" key="8">
    <source>
        <dbReference type="Proteomes" id="UP000243723"/>
    </source>
</evidence>
<evidence type="ECO:0000256" key="5">
    <source>
        <dbReference type="SAM" id="SignalP"/>
    </source>
</evidence>
<keyword evidence="8" id="KW-1185">Reference proteome</keyword>